<dbReference type="SUPFAM" id="SSF48179">
    <property type="entry name" value="6-phosphogluconate dehydrogenase C-terminal domain-like"/>
    <property type="match status" value="1"/>
</dbReference>
<dbReference type="Gene3D" id="1.10.3730.10">
    <property type="entry name" value="ProC C-terminal domain-like"/>
    <property type="match status" value="1"/>
</dbReference>
<comment type="catalytic activity">
    <reaction evidence="2">
        <text>L-proline + NAD(+) = (S)-1-pyrroline-5-carboxylate + NADH + 2 H(+)</text>
        <dbReference type="Rhea" id="RHEA:14105"/>
        <dbReference type="ChEBI" id="CHEBI:15378"/>
        <dbReference type="ChEBI" id="CHEBI:17388"/>
        <dbReference type="ChEBI" id="CHEBI:57540"/>
        <dbReference type="ChEBI" id="CHEBI:57945"/>
        <dbReference type="ChEBI" id="CHEBI:60039"/>
        <dbReference type="EC" id="1.5.1.2"/>
    </reaction>
</comment>
<dbReference type="InterPro" id="IPR008927">
    <property type="entry name" value="6-PGluconate_DH-like_C_sf"/>
</dbReference>
<dbReference type="InterPro" id="IPR000304">
    <property type="entry name" value="Pyrroline-COOH_reductase"/>
</dbReference>
<reference evidence="5" key="1">
    <citation type="submission" date="2017-11" db="EMBL/GenBank/DDBJ databases">
        <title>Three new genomes from thermophilic consortium.</title>
        <authorList>
            <person name="Quaggio R."/>
            <person name="Amgarten D."/>
            <person name="Setubal J.C."/>
        </authorList>
    </citation>
    <scope>NUCLEOTIDE SEQUENCE</scope>
    <source>
        <strain evidence="5">ZCTH01-B2</strain>
    </source>
</reference>
<keyword evidence="2" id="KW-0641">Proline biosynthesis</keyword>
<dbReference type="InterPro" id="IPR036291">
    <property type="entry name" value="NAD(P)-bd_dom_sf"/>
</dbReference>
<evidence type="ECO:0000313" key="6">
    <source>
        <dbReference type="Proteomes" id="UP000732377"/>
    </source>
</evidence>
<dbReference type="Pfam" id="PF03807">
    <property type="entry name" value="F420_oxidored"/>
    <property type="match status" value="1"/>
</dbReference>
<comment type="catalytic activity">
    <reaction evidence="2">
        <text>L-proline + NADP(+) = (S)-1-pyrroline-5-carboxylate + NADPH + 2 H(+)</text>
        <dbReference type="Rhea" id="RHEA:14109"/>
        <dbReference type="ChEBI" id="CHEBI:15378"/>
        <dbReference type="ChEBI" id="CHEBI:17388"/>
        <dbReference type="ChEBI" id="CHEBI:57783"/>
        <dbReference type="ChEBI" id="CHEBI:58349"/>
        <dbReference type="ChEBI" id="CHEBI:60039"/>
        <dbReference type="EC" id="1.5.1.2"/>
    </reaction>
</comment>
<dbReference type="Pfam" id="PF14748">
    <property type="entry name" value="P5CR_dimer"/>
    <property type="match status" value="1"/>
</dbReference>
<dbReference type="GO" id="GO:0005737">
    <property type="term" value="C:cytoplasm"/>
    <property type="evidence" value="ECO:0007669"/>
    <property type="project" value="UniProtKB-SubCell"/>
</dbReference>
<evidence type="ECO:0000313" key="5">
    <source>
        <dbReference type="EMBL" id="MBY6277529.1"/>
    </source>
</evidence>
<comment type="caution">
    <text evidence="5">The sequence shown here is derived from an EMBL/GenBank/DDBJ whole genome shotgun (WGS) entry which is preliminary data.</text>
</comment>
<evidence type="ECO:0000256" key="1">
    <source>
        <dbReference type="ARBA" id="ARBA00005525"/>
    </source>
</evidence>
<keyword evidence="2" id="KW-0521">NADP</keyword>
<keyword evidence="2" id="KW-0028">Amino-acid biosynthesis</keyword>
<sequence length="334" mass="34806">MIRSRMRCARRVSSSYMGKPPPPPWSRTALYHRPAAAGNSYMGVRSPPGGIPWLAAIPGGEGLPVAIGFIGMGNMGRLLVTALVRAGALQPDEVLIYSRSPEKRRRVTAALPGVQEAYGGGDLARRAGVVFLCVKPPETAGVLEEIGPYITADHLLVTINNTVTLAMLEARTPARAAKAIPSVVHAVGRGISLLAFGGRCTPGDRALLMRLMGAVSRPLVLPEEAMRAASDLTACGPAFLSLVLHALAEAARASAPSLSREDALTMVRETARATCELMEQAGYDFADVAARAATPGGVAAAGADALQARLEGFWEAVLAATAAREAAARAQLAL</sequence>
<dbReference type="HAMAP" id="MF_01925">
    <property type="entry name" value="P5C_reductase"/>
    <property type="match status" value="1"/>
</dbReference>
<comment type="pathway">
    <text evidence="2">Amino-acid biosynthesis; L-proline biosynthesis; L-proline from L-glutamate 5-semialdehyde: step 1/1.</text>
</comment>
<organism evidence="5 6">
    <name type="scientific">Symbiobacterium thermophilum</name>
    <dbReference type="NCBI Taxonomy" id="2734"/>
    <lineage>
        <taxon>Bacteria</taxon>
        <taxon>Bacillati</taxon>
        <taxon>Bacillota</taxon>
        <taxon>Clostridia</taxon>
        <taxon>Eubacteriales</taxon>
        <taxon>Symbiobacteriaceae</taxon>
        <taxon>Symbiobacterium</taxon>
    </lineage>
</organism>
<dbReference type="Proteomes" id="UP000732377">
    <property type="component" value="Unassembled WGS sequence"/>
</dbReference>
<dbReference type="PANTHER" id="PTHR11645:SF53">
    <property type="entry name" value="PYRROLINE-5-CARBOXYLATE REDUCTASE 3"/>
    <property type="match status" value="1"/>
</dbReference>
<keyword evidence="2" id="KW-0963">Cytoplasm</keyword>
<dbReference type="SUPFAM" id="SSF51735">
    <property type="entry name" value="NAD(P)-binding Rossmann-fold domains"/>
    <property type="match status" value="1"/>
</dbReference>
<dbReference type="AlphaFoldDB" id="A0A953IB90"/>
<dbReference type="InterPro" id="IPR028939">
    <property type="entry name" value="P5C_Rdtase_cat_N"/>
</dbReference>
<dbReference type="EMBL" id="PIUK01000192">
    <property type="protein sequence ID" value="MBY6277529.1"/>
    <property type="molecule type" value="Genomic_DNA"/>
</dbReference>
<dbReference type="GO" id="GO:0004735">
    <property type="term" value="F:pyrroline-5-carboxylate reductase activity"/>
    <property type="evidence" value="ECO:0007669"/>
    <property type="project" value="UniProtKB-UniRule"/>
</dbReference>
<comment type="subcellular location">
    <subcellularLocation>
        <location evidence="2">Cytoplasm</location>
    </subcellularLocation>
</comment>
<dbReference type="EC" id="1.5.1.2" evidence="2"/>
<name>A0A953IB90_SYMTR</name>
<protein>
    <recommendedName>
        <fullName evidence="2">Pyrroline-5-carboxylate reductase</fullName>
        <shortName evidence="2">P5C reductase</shortName>
        <shortName evidence="2">P5CR</shortName>
        <ecNumber evidence="2">1.5.1.2</ecNumber>
    </recommendedName>
    <alternativeName>
        <fullName evidence="2">PCA reductase</fullName>
    </alternativeName>
</protein>
<evidence type="ECO:0000259" key="4">
    <source>
        <dbReference type="Pfam" id="PF14748"/>
    </source>
</evidence>
<keyword evidence="2" id="KW-0560">Oxidoreductase</keyword>
<evidence type="ECO:0000259" key="3">
    <source>
        <dbReference type="Pfam" id="PF03807"/>
    </source>
</evidence>
<gene>
    <name evidence="2" type="primary">proC</name>
    <name evidence="5" type="ORF">CWE10_15220</name>
</gene>
<comment type="function">
    <text evidence="2">Catalyzes the reduction of 1-pyrroline-5-carboxylate (PCA) to L-proline.</text>
</comment>
<dbReference type="PANTHER" id="PTHR11645">
    <property type="entry name" value="PYRROLINE-5-CARBOXYLATE REDUCTASE"/>
    <property type="match status" value="1"/>
</dbReference>
<feature type="domain" description="Pyrroline-5-carboxylate reductase catalytic N-terminal" evidence="3">
    <location>
        <begin position="67"/>
        <end position="161"/>
    </location>
</feature>
<evidence type="ECO:0000256" key="2">
    <source>
        <dbReference type="HAMAP-Rule" id="MF_01925"/>
    </source>
</evidence>
<comment type="similarity">
    <text evidence="1 2">Belongs to the pyrroline-5-carboxylate reductase family.</text>
</comment>
<dbReference type="InterPro" id="IPR029036">
    <property type="entry name" value="P5CR_dimer"/>
</dbReference>
<feature type="domain" description="Pyrroline-5-carboxylate reductase dimerisation" evidence="4">
    <location>
        <begin position="223"/>
        <end position="324"/>
    </location>
</feature>
<dbReference type="GO" id="GO:0055129">
    <property type="term" value="P:L-proline biosynthetic process"/>
    <property type="evidence" value="ECO:0007669"/>
    <property type="project" value="UniProtKB-UniRule"/>
</dbReference>
<dbReference type="Gene3D" id="3.40.50.720">
    <property type="entry name" value="NAD(P)-binding Rossmann-like Domain"/>
    <property type="match status" value="1"/>
</dbReference>
<proteinExistence type="inferred from homology"/>
<accession>A0A953IB90</accession>